<reference evidence="11" key="1">
    <citation type="submission" date="2025-08" db="UniProtKB">
        <authorList>
            <consortium name="Ensembl"/>
        </authorList>
    </citation>
    <scope>IDENTIFICATION</scope>
</reference>
<dbReference type="GO" id="GO:0005834">
    <property type="term" value="C:heterotrimeric G-protein complex"/>
    <property type="evidence" value="ECO:0007669"/>
    <property type="project" value="InterPro"/>
</dbReference>
<reference evidence="11" key="2">
    <citation type="submission" date="2025-09" db="UniProtKB">
        <authorList>
            <consortium name="Ensembl"/>
        </authorList>
    </citation>
    <scope>IDENTIFICATION</scope>
</reference>
<evidence type="ECO:0000256" key="1">
    <source>
        <dbReference type="ARBA" id="ARBA00004342"/>
    </source>
</evidence>
<name>A0A3Q4I6L9_NEOBR</name>
<dbReference type="CDD" id="cd00068">
    <property type="entry name" value="GGL"/>
    <property type="match status" value="1"/>
</dbReference>
<evidence type="ECO:0000256" key="4">
    <source>
        <dbReference type="ARBA" id="ARBA00022481"/>
    </source>
</evidence>
<dbReference type="SUPFAM" id="SSF48670">
    <property type="entry name" value="Transducin (heterotrimeric G protein), gamma chain"/>
    <property type="match status" value="1"/>
</dbReference>
<evidence type="ECO:0000256" key="7">
    <source>
        <dbReference type="ARBA" id="ARBA00023288"/>
    </source>
</evidence>
<dbReference type="FunFam" id="4.10.260.10:FF:000001">
    <property type="entry name" value="Guanine nucleotide-binding protein subunit gamma"/>
    <property type="match status" value="1"/>
</dbReference>
<comment type="function">
    <text evidence="9">Guanine nucleotide-binding proteins (G proteins) are involved as a modulator or transducer in various transmembrane signaling systems. The beta and gamma chains are required for the GTPase activity, for replacement of GDP by GTP, and for G protein-effector interaction.</text>
</comment>
<keyword evidence="3 9" id="KW-1003">Cell membrane</keyword>
<comment type="similarity">
    <text evidence="2 9">Belongs to the G protein gamma family.</text>
</comment>
<evidence type="ECO:0000313" key="12">
    <source>
        <dbReference type="Proteomes" id="UP000261580"/>
    </source>
</evidence>
<keyword evidence="5 9" id="KW-0472">Membrane</keyword>
<dbReference type="InterPro" id="IPR015898">
    <property type="entry name" value="G-protein_gamma-like_dom"/>
</dbReference>
<evidence type="ECO:0000256" key="2">
    <source>
        <dbReference type="ARBA" id="ARBA00007431"/>
    </source>
</evidence>
<feature type="domain" description="G protein gamma" evidence="10">
    <location>
        <begin position="14"/>
        <end position="67"/>
    </location>
</feature>
<evidence type="ECO:0000259" key="10">
    <source>
        <dbReference type="PROSITE" id="PS50058"/>
    </source>
</evidence>
<protein>
    <recommendedName>
        <fullName evidence="9">Guanine nucleotide-binding protein subunit gamma</fullName>
    </recommendedName>
</protein>
<evidence type="ECO:0000256" key="5">
    <source>
        <dbReference type="ARBA" id="ARBA00023136"/>
    </source>
</evidence>
<dbReference type="SMART" id="SM00224">
    <property type="entry name" value="GGL"/>
    <property type="match status" value="1"/>
</dbReference>
<evidence type="ECO:0000256" key="6">
    <source>
        <dbReference type="ARBA" id="ARBA00023224"/>
    </source>
</evidence>
<keyword evidence="7 9" id="KW-0449">Lipoprotein</keyword>
<evidence type="ECO:0000256" key="8">
    <source>
        <dbReference type="ARBA" id="ARBA00023289"/>
    </source>
</evidence>
<dbReference type="GeneTree" id="ENSGT01100000263497"/>
<dbReference type="Bgee" id="ENSNBRG00000019864">
    <property type="expression patterns" value="Expressed in brain"/>
</dbReference>
<keyword evidence="8" id="KW-0636">Prenylation</keyword>
<dbReference type="InterPro" id="IPR001770">
    <property type="entry name" value="G-protein_gamma"/>
</dbReference>
<comment type="subunit">
    <text evidence="9">G proteins are composed of 3 units; alpha, beta and gamma.</text>
</comment>
<dbReference type="SMART" id="SM01224">
    <property type="entry name" value="G_gamma"/>
    <property type="match status" value="1"/>
</dbReference>
<accession>A0A3Q4I6L9</accession>
<dbReference type="STRING" id="32507.ENSNBRP00000025952"/>
<evidence type="ECO:0000256" key="3">
    <source>
        <dbReference type="ARBA" id="ARBA00022475"/>
    </source>
</evidence>
<keyword evidence="6 9" id="KW-0807">Transducer</keyword>
<organism evidence="11 12">
    <name type="scientific">Neolamprologus brichardi</name>
    <name type="common">Fairy cichlid</name>
    <name type="synonym">Lamprologus brichardi</name>
    <dbReference type="NCBI Taxonomy" id="32507"/>
    <lineage>
        <taxon>Eukaryota</taxon>
        <taxon>Metazoa</taxon>
        <taxon>Chordata</taxon>
        <taxon>Craniata</taxon>
        <taxon>Vertebrata</taxon>
        <taxon>Euteleostomi</taxon>
        <taxon>Actinopterygii</taxon>
        <taxon>Neopterygii</taxon>
        <taxon>Teleostei</taxon>
        <taxon>Neoteleostei</taxon>
        <taxon>Acanthomorphata</taxon>
        <taxon>Ovalentaria</taxon>
        <taxon>Cichlomorphae</taxon>
        <taxon>Cichliformes</taxon>
        <taxon>Cichlidae</taxon>
        <taxon>African cichlids</taxon>
        <taxon>Pseudocrenilabrinae</taxon>
        <taxon>Lamprologini</taxon>
        <taxon>Neolamprologus</taxon>
    </lineage>
</organism>
<gene>
    <name evidence="11" type="primary">GNG4</name>
</gene>
<dbReference type="PRINTS" id="PR00321">
    <property type="entry name" value="GPROTEING"/>
</dbReference>
<dbReference type="GO" id="GO:0031681">
    <property type="term" value="F:G-protein beta-subunit binding"/>
    <property type="evidence" value="ECO:0007669"/>
    <property type="project" value="InterPro"/>
</dbReference>
<dbReference type="PROSITE" id="PS50058">
    <property type="entry name" value="G_PROTEIN_GAMMA"/>
    <property type="match status" value="1"/>
</dbReference>
<keyword evidence="12" id="KW-1185">Reference proteome</keyword>
<dbReference type="Pfam" id="PF00631">
    <property type="entry name" value="G-gamma"/>
    <property type="match status" value="1"/>
</dbReference>
<dbReference type="InterPro" id="IPR036284">
    <property type="entry name" value="GGL_sf"/>
</dbReference>
<dbReference type="GO" id="GO:0007186">
    <property type="term" value="P:G protein-coupled receptor signaling pathway"/>
    <property type="evidence" value="ECO:0007669"/>
    <property type="project" value="InterPro"/>
</dbReference>
<dbReference type="OMA" id="REMVRYT"/>
<evidence type="ECO:0000256" key="9">
    <source>
        <dbReference type="RuleBase" id="RU004973"/>
    </source>
</evidence>
<comment type="subcellular location">
    <subcellularLocation>
        <location evidence="1 9">Cell membrane</location>
        <topology evidence="1 9">Lipid-anchor</topology>
        <orientation evidence="1 9">Cytoplasmic side</orientation>
    </subcellularLocation>
</comment>
<dbReference type="Ensembl" id="ENSNBRT00000026637.1">
    <property type="protein sequence ID" value="ENSNBRP00000025952.1"/>
    <property type="gene ID" value="ENSNBRG00000019864.1"/>
</dbReference>
<dbReference type="PANTHER" id="PTHR13809">
    <property type="entry name" value="GUANINE NUCLEOTIDE-BINDING PROTEIN GAMMA SUBUNIT"/>
    <property type="match status" value="1"/>
</dbReference>
<dbReference type="Proteomes" id="UP000261580">
    <property type="component" value="Unassembled WGS sequence"/>
</dbReference>
<dbReference type="AlphaFoldDB" id="A0A3Q4I6L9"/>
<evidence type="ECO:0000313" key="11">
    <source>
        <dbReference type="Ensembl" id="ENSNBRP00000025952.1"/>
    </source>
</evidence>
<dbReference type="Gene3D" id="4.10.260.10">
    <property type="entry name" value="Transducin (heterotrimeric G protein), gamma chain"/>
    <property type="match status" value="1"/>
</dbReference>
<sequence>CDVCVRSDVCELLKLVLELNLSTDGVSKAAADLMAYCEAHIREDPLIVPVPASENPFREKKFFCTIL</sequence>
<keyword evidence="4" id="KW-0488">Methylation</keyword>
<proteinExistence type="inferred from homology"/>